<feature type="compositionally biased region" description="Pro residues" evidence="1">
    <location>
        <begin position="45"/>
        <end position="56"/>
    </location>
</feature>
<sequence length="512" mass="57537">MGSKSKSPKSKGSKGKNKGSKGSKGSKGKGKSDISEEPFKYVRVPTPPPPPKPPKPTLLSYMRRQVWYPYVNRPTLEHREFSWSPTCPLCTSWGDVWVSEFSNRRISRYKYDPVNNTFTSLGAPIVTKGEPKMMIEIPLTGRVAVILNCPTVKNSAIAFYNPETFAEEHKIEYPYNAVDPATIPTTINPDTNQPLPRNFDLLDESTPTGICANRKAICVIFEPLQKSLFLHPHTYAPFDFKLENYYPDERTCIHLASSGGCAMSEDVLFVAATRPNRIQAFYLHYDRLFDRIDKIKVVLFANFGIDRFSFGEPFDIQLDPFGLMVANDSKGGIFHVYNIKKIPKGPWIPSLPHGETCYIGSWKIDAYQRIRPGYFSLAKNGTAAIVDRHRNSLHLIGDRTEFCWYGDTYLCLENVLLRPIVDPLMPNLGKPPTPEKYCLCVVKDTWEPIPPEILLPEDWIKKHTREKDLPVEDGKSSKSPKGKGSKGSKGSKVSKGGKNSKGSKGSKGKKKK</sequence>
<reference evidence="4" key="2">
    <citation type="submission" date="2019-11" db="UniProtKB">
        <authorList>
            <consortium name="WormBaseParasite"/>
        </authorList>
    </citation>
    <scope>IDENTIFICATION</scope>
</reference>
<feature type="region of interest" description="Disordered" evidence="1">
    <location>
        <begin position="1"/>
        <end position="58"/>
    </location>
</feature>
<accession>A0A0R3UKC2</accession>
<feature type="compositionally biased region" description="Basic and acidic residues" evidence="1">
    <location>
        <begin position="465"/>
        <end position="476"/>
    </location>
</feature>
<protein>
    <submittedName>
        <fullName evidence="2 4">Uncharacterized protein</fullName>
    </submittedName>
</protein>
<dbReference type="OrthoDB" id="6237185at2759"/>
<organism evidence="2 3">
    <name type="scientific">Mesocestoides corti</name>
    <name type="common">Flatworm</name>
    <dbReference type="NCBI Taxonomy" id="53468"/>
    <lineage>
        <taxon>Eukaryota</taxon>
        <taxon>Metazoa</taxon>
        <taxon>Spiralia</taxon>
        <taxon>Lophotrochozoa</taxon>
        <taxon>Platyhelminthes</taxon>
        <taxon>Cestoda</taxon>
        <taxon>Eucestoda</taxon>
        <taxon>Cyclophyllidea</taxon>
        <taxon>Mesocestoididae</taxon>
        <taxon>Mesocestoides</taxon>
    </lineage>
</organism>
<evidence type="ECO:0000313" key="3">
    <source>
        <dbReference type="Proteomes" id="UP000267029"/>
    </source>
</evidence>
<dbReference type="AlphaFoldDB" id="A0A0R3UKC2"/>
<dbReference type="WBParaSite" id="MCU_004964-RA">
    <property type="protein sequence ID" value="MCU_004964-RA"/>
    <property type="gene ID" value="MCU_004964"/>
</dbReference>
<gene>
    <name evidence="2" type="ORF">MCOS_LOCUS8023</name>
</gene>
<evidence type="ECO:0000256" key="1">
    <source>
        <dbReference type="SAM" id="MobiDB-lite"/>
    </source>
</evidence>
<name>A0A0R3UKC2_MESCO</name>
<evidence type="ECO:0000313" key="2">
    <source>
        <dbReference type="EMBL" id="VDD82020.1"/>
    </source>
</evidence>
<feature type="compositionally biased region" description="Basic residues" evidence="1">
    <location>
        <begin position="1"/>
        <end position="29"/>
    </location>
</feature>
<feature type="compositionally biased region" description="Basic and acidic residues" evidence="1">
    <location>
        <begin position="30"/>
        <end position="40"/>
    </location>
</feature>
<dbReference type="SUPFAM" id="SSF63829">
    <property type="entry name" value="Calcium-dependent phosphotriesterase"/>
    <property type="match status" value="1"/>
</dbReference>
<feature type="region of interest" description="Disordered" evidence="1">
    <location>
        <begin position="465"/>
        <end position="512"/>
    </location>
</feature>
<reference evidence="2 3" key="1">
    <citation type="submission" date="2018-10" db="EMBL/GenBank/DDBJ databases">
        <authorList>
            <consortium name="Pathogen Informatics"/>
        </authorList>
    </citation>
    <scope>NUCLEOTIDE SEQUENCE [LARGE SCALE GENOMIC DNA]</scope>
</reference>
<dbReference type="Proteomes" id="UP000267029">
    <property type="component" value="Unassembled WGS sequence"/>
</dbReference>
<proteinExistence type="predicted"/>
<evidence type="ECO:0000313" key="4">
    <source>
        <dbReference type="WBParaSite" id="MCU_004964-RA"/>
    </source>
</evidence>
<dbReference type="EMBL" id="UXSR01005441">
    <property type="protein sequence ID" value="VDD82020.1"/>
    <property type="molecule type" value="Genomic_DNA"/>
</dbReference>
<keyword evidence="3" id="KW-1185">Reference proteome</keyword>
<feature type="compositionally biased region" description="Low complexity" evidence="1">
    <location>
        <begin position="488"/>
        <end position="503"/>
    </location>
</feature>